<sequence>MKAYELTCLISSELSEEEAKNFQEKIVSLIQEEGGVLVEGKLPFKKKLAYPVKKQSQAYLAVINFQLLPEKLADLEKKIKAENQVLRYLVLVRPPVRETKITRVFKRPEIEKPKKEKKVELKEIEKKLEEILNEPQ</sequence>
<keyword evidence="3" id="KW-0694">RNA-binding</keyword>
<dbReference type="PANTHER" id="PTHR21011:SF1">
    <property type="entry name" value="SMALL RIBOSOMAL SUBUNIT PROTEIN BS6M"/>
    <property type="match status" value="1"/>
</dbReference>
<evidence type="ECO:0000313" key="4">
    <source>
        <dbReference type="EMBL" id="PIP24384.1"/>
    </source>
</evidence>
<comment type="similarity">
    <text evidence="1 3">Belongs to the bacterial ribosomal protein bS6 family.</text>
</comment>
<dbReference type="Gene3D" id="3.30.70.60">
    <property type="match status" value="1"/>
</dbReference>
<gene>
    <name evidence="3 4" type="primary">rpsF</name>
    <name evidence="4" type="ORF">COX35_00965</name>
</gene>
<comment type="function">
    <text evidence="3">Binds together with bS18 to 16S ribosomal RNA.</text>
</comment>
<dbReference type="GO" id="GO:0070181">
    <property type="term" value="F:small ribosomal subunit rRNA binding"/>
    <property type="evidence" value="ECO:0007669"/>
    <property type="project" value="TreeGrafter"/>
</dbReference>
<dbReference type="InterPro" id="IPR020814">
    <property type="entry name" value="Ribosomal_S6_plastid/chlpt"/>
</dbReference>
<dbReference type="Pfam" id="PF01250">
    <property type="entry name" value="Ribosomal_S6"/>
    <property type="match status" value="1"/>
</dbReference>
<dbReference type="HAMAP" id="MF_00360">
    <property type="entry name" value="Ribosomal_bS6"/>
    <property type="match status" value="1"/>
</dbReference>
<evidence type="ECO:0000256" key="3">
    <source>
        <dbReference type="HAMAP-Rule" id="MF_00360"/>
    </source>
</evidence>
<comment type="caution">
    <text evidence="4">The sequence shown here is derived from an EMBL/GenBank/DDBJ whole genome shotgun (WGS) entry which is preliminary data.</text>
</comment>
<dbReference type="CDD" id="cd00473">
    <property type="entry name" value="bS6"/>
    <property type="match status" value="1"/>
</dbReference>
<evidence type="ECO:0000313" key="5">
    <source>
        <dbReference type="Proteomes" id="UP000229952"/>
    </source>
</evidence>
<evidence type="ECO:0000256" key="2">
    <source>
        <dbReference type="ARBA" id="ARBA00035294"/>
    </source>
</evidence>
<name>A0A2G9YYQ4_9BACT</name>
<keyword evidence="3" id="KW-0699">rRNA-binding</keyword>
<dbReference type="EMBL" id="PCRQ01000020">
    <property type="protein sequence ID" value="PIP24384.1"/>
    <property type="molecule type" value="Genomic_DNA"/>
</dbReference>
<dbReference type="SUPFAM" id="SSF54995">
    <property type="entry name" value="Ribosomal protein S6"/>
    <property type="match status" value="1"/>
</dbReference>
<dbReference type="InterPro" id="IPR014717">
    <property type="entry name" value="Transl_elong_EF1B/ribsomal_bS6"/>
</dbReference>
<dbReference type="GO" id="GO:0006412">
    <property type="term" value="P:translation"/>
    <property type="evidence" value="ECO:0007669"/>
    <property type="project" value="UniProtKB-UniRule"/>
</dbReference>
<dbReference type="GO" id="GO:1990904">
    <property type="term" value="C:ribonucleoprotein complex"/>
    <property type="evidence" value="ECO:0007669"/>
    <property type="project" value="UniProtKB-KW"/>
</dbReference>
<organism evidence="4 5">
    <name type="scientific">Candidatus Nealsonbacteria bacterium CG23_combo_of_CG06-09_8_20_14_all_37_18</name>
    <dbReference type="NCBI Taxonomy" id="1974720"/>
    <lineage>
        <taxon>Bacteria</taxon>
        <taxon>Candidatus Nealsoniibacteriota</taxon>
    </lineage>
</organism>
<dbReference type="Proteomes" id="UP000229952">
    <property type="component" value="Unassembled WGS sequence"/>
</dbReference>
<dbReference type="PANTHER" id="PTHR21011">
    <property type="entry name" value="MITOCHONDRIAL 28S RIBOSOMAL PROTEIN S6"/>
    <property type="match status" value="1"/>
</dbReference>
<keyword evidence="3" id="KW-0687">Ribonucleoprotein</keyword>
<evidence type="ECO:0000256" key="1">
    <source>
        <dbReference type="ARBA" id="ARBA00009512"/>
    </source>
</evidence>
<dbReference type="InterPro" id="IPR000529">
    <property type="entry name" value="Ribosomal_bS6"/>
</dbReference>
<dbReference type="GO" id="GO:0003735">
    <property type="term" value="F:structural constituent of ribosome"/>
    <property type="evidence" value="ECO:0007669"/>
    <property type="project" value="InterPro"/>
</dbReference>
<protein>
    <recommendedName>
        <fullName evidence="2 3">Small ribosomal subunit protein bS6</fullName>
    </recommendedName>
</protein>
<dbReference type="AlphaFoldDB" id="A0A2G9YYQ4"/>
<accession>A0A2G9YYQ4</accession>
<dbReference type="GO" id="GO:0005840">
    <property type="term" value="C:ribosome"/>
    <property type="evidence" value="ECO:0007669"/>
    <property type="project" value="UniProtKB-KW"/>
</dbReference>
<keyword evidence="3 4" id="KW-0689">Ribosomal protein</keyword>
<dbReference type="InterPro" id="IPR035980">
    <property type="entry name" value="Ribosomal_bS6_sf"/>
</dbReference>
<proteinExistence type="inferred from homology"/>
<dbReference type="GO" id="GO:0005737">
    <property type="term" value="C:cytoplasm"/>
    <property type="evidence" value="ECO:0007669"/>
    <property type="project" value="UniProtKB-ARBA"/>
</dbReference>
<reference evidence="4 5" key="1">
    <citation type="submission" date="2017-09" db="EMBL/GenBank/DDBJ databases">
        <title>Depth-based differentiation of microbial function through sediment-hosted aquifers and enrichment of novel symbionts in the deep terrestrial subsurface.</title>
        <authorList>
            <person name="Probst A.J."/>
            <person name="Ladd B."/>
            <person name="Jarett J.K."/>
            <person name="Geller-Mcgrath D.E."/>
            <person name="Sieber C.M."/>
            <person name="Emerson J.B."/>
            <person name="Anantharaman K."/>
            <person name="Thomas B.C."/>
            <person name="Malmstrom R."/>
            <person name="Stieglmeier M."/>
            <person name="Klingl A."/>
            <person name="Woyke T."/>
            <person name="Ryan C.M."/>
            <person name="Banfield J.F."/>
        </authorList>
    </citation>
    <scope>NUCLEOTIDE SEQUENCE [LARGE SCALE GENOMIC DNA]</scope>
    <source>
        <strain evidence="4">CG23_combo_of_CG06-09_8_20_14_all_37_18</strain>
    </source>
</reference>
<dbReference type="NCBIfam" id="TIGR00166">
    <property type="entry name" value="S6"/>
    <property type="match status" value="1"/>
</dbReference>